<dbReference type="PANTHER" id="PTHR25462:SF296">
    <property type="entry name" value="MEIOTIC P26, ISOFORM F"/>
    <property type="match status" value="1"/>
</dbReference>
<dbReference type="InterPro" id="IPR047153">
    <property type="entry name" value="TRIM45/56/19-like"/>
</dbReference>
<dbReference type="PANTHER" id="PTHR25462">
    <property type="entry name" value="BONUS, ISOFORM C-RELATED"/>
    <property type="match status" value="1"/>
</dbReference>
<dbReference type="SUPFAM" id="SSF57850">
    <property type="entry name" value="RING/U-box"/>
    <property type="match status" value="1"/>
</dbReference>
<dbReference type="SMART" id="SM00184">
    <property type="entry name" value="RING"/>
    <property type="match status" value="1"/>
</dbReference>
<dbReference type="PROSITE" id="PS50089">
    <property type="entry name" value="ZF_RING_2"/>
    <property type="match status" value="1"/>
</dbReference>
<dbReference type="PROSITE" id="PS00518">
    <property type="entry name" value="ZF_RING_1"/>
    <property type="match status" value="1"/>
</dbReference>
<keyword evidence="2 4" id="KW-0863">Zinc-finger</keyword>
<dbReference type="Gene3D" id="4.10.830.40">
    <property type="match status" value="1"/>
</dbReference>
<keyword evidence="7" id="KW-1185">Reference proteome</keyword>
<evidence type="ECO:0000256" key="2">
    <source>
        <dbReference type="ARBA" id="ARBA00022771"/>
    </source>
</evidence>
<dbReference type="OrthoDB" id="6133371at2759"/>
<keyword evidence="1" id="KW-0479">Metal-binding</keyword>
<accession>A0A6J8E4Q6</accession>
<protein>
    <recommendedName>
        <fullName evidence="5">RING-type domain-containing protein</fullName>
    </recommendedName>
</protein>
<gene>
    <name evidence="6" type="ORF">MCOR_48147</name>
</gene>
<evidence type="ECO:0000313" key="7">
    <source>
        <dbReference type="Proteomes" id="UP000507470"/>
    </source>
</evidence>
<dbReference type="GO" id="GO:0008270">
    <property type="term" value="F:zinc ion binding"/>
    <property type="evidence" value="ECO:0007669"/>
    <property type="project" value="UniProtKB-KW"/>
</dbReference>
<evidence type="ECO:0000313" key="6">
    <source>
        <dbReference type="EMBL" id="CAC5415450.1"/>
    </source>
</evidence>
<sequence>MAEGCDSKCGICKSCFIEPKLLDCYHTFCSPCLQKLDVRDSKIACPLCKTIIPLPDNGVSGLKSYPFKLEYATEKNAVIDSCELCDEQNIALAKCLECKINLCSNCRNYHGKLKASKNHTLQPLQNCIPEELPQYDANEKKTAKNIAKNLPYSVNHVIVYCVSSVQKNTIVTIKLKHCLCYSKLKEQVC</sequence>
<evidence type="ECO:0000256" key="4">
    <source>
        <dbReference type="PROSITE-ProRule" id="PRU00175"/>
    </source>
</evidence>
<dbReference type="InterPro" id="IPR017907">
    <property type="entry name" value="Znf_RING_CS"/>
</dbReference>
<dbReference type="Gene3D" id="3.30.40.10">
    <property type="entry name" value="Zinc/RING finger domain, C3HC4 (zinc finger)"/>
    <property type="match status" value="1"/>
</dbReference>
<dbReference type="AlphaFoldDB" id="A0A6J8E4Q6"/>
<evidence type="ECO:0000256" key="1">
    <source>
        <dbReference type="ARBA" id="ARBA00022723"/>
    </source>
</evidence>
<evidence type="ECO:0000256" key="3">
    <source>
        <dbReference type="ARBA" id="ARBA00022833"/>
    </source>
</evidence>
<dbReference type="InterPro" id="IPR013083">
    <property type="entry name" value="Znf_RING/FYVE/PHD"/>
</dbReference>
<reference evidence="6 7" key="1">
    <citation type="submission" date="2020-06" db="EMBL/GenBank/DDBJ databases">
        <authorList>
            <person name="Li R."/>
            <person name="Bekaert M."/>
        </authorList>
    </citation>
    <scope>NUCLEOTIDE SEQUENCE [LARGE SCALE GENOMIC DNA]</scope>
    <source>
        <strain evidence="7">wild</strain>
    </source>
</reference>
<dbReference type="Proteomes" id="UP000507470">
    <property type="component" value="Unassembled WGS sequence"/>
</dbReference>
<proteinExistence type="predicted"/>
<name>A0A6J8E4Q6_MYTCO</name>
<organism evidence="6 7">
    <name type="scientific">Mytilus coruscus</name>
    <name type="common">Sea mussel</name>
    <dbReference type="NCBI Taxonomy" id="42192"/>
    <lineage>
        <taxon>Eukaryota</taxon>
        <taxon>Metazoa</taxon>
        <taxon>Spiralia</taxon>
        <taxon>Lophotrochozoa</taxon>
        <taxon>Mollusca</taxon>
        <taxon>Bivalvia</taxon>
        <taxon>Autobranchia</taxon>
        <taxon>Pteriomorphia</taxon>
        <taxon>Mytilida</taxon>
        <taxon>Mytiloidea</taxon>
        <taxon>Mytilidae</taxon>
        <taxon>Mytilinae</taxon>
        <taxon>Mytilus</taxon>
    </lineage>
</organism>
<dbReference type="InterPro" id="IPR001841">
    <property type="entry name" value="Znf_RING"/>
</dbReference>
<dbReference type="EMBL" id="CACVKT020008443">
    <property type="protein sequence ID" value="CAC5415450.1"/>
    <property type="molecule type" value="Genomic_DNA"/>
</dbReference>
<feature type="domain" description="RING-type" evidence="5">
    <location>
        <begin position="9"/>
        <end position="49"/>
    </location>
</feature>
<evidence type="ECO:0000259" key="5">
    <source>
        <dbReference type="PROSITE" id="PS50089"/>
    </source>
</evidence>
<dbReference type="InterPro" id="IPR018957">
    <property type="entry name" value="Znf_C3HC4_RING-type"/>
</dbReference>
<dbReference type="Pfam" id="PF00097">
    <property type="entry name" value="zf-C3HC4"/>
    <property type="match status" value="1"/>
</dbReference>
<keyword evidence="3" id="KW-0862">Zinc</keyword>